<evidence type="ECO:0000259" key="2">
    <source>
        <dbReference type="Pfam" id="PF03972"/>
    </source>
</evidence>
<proteinExistence type="inferred from homology"/>
<dbReference type="PANTHER" id="PTHR16943">
    <property type="entry name" value="2-METHYLCITRATE DEHYDRATASE-RELATED"/>
    <property type="match status" value="1"/>
</dbReference>
<dbReference type="InterPro" id="IPR005656">
    <property type="entry name" value="MmgE_PrpD"/>
</dbReference>
<feature type="domain" description="MmgE/PrpD N-terminal" evidence="2">
    <location>
        <begin position="10"/>
        <end position="222"/>
    </location>
</feature>
<dbReference type="InterPro" id="IPR045336">
    <property type="entry name" value="MmgE_PrpD_N"/>
</dbReference>
<feature type="domain" description="MmgE/PrpD C-terminal" evidence="3">
    <location>
        <begin position="257"/>
        <end position="406"/>
    </location>
</feature>
<evidence type="ECO:0000313" key="5">
    <source>
        <dbReference type="Proteomes" id="UP000184363"/>
    </source>
</evidence>
<organism evidence="4 5">
    <name type="scientific">Pseudonocardia thermophila</name>
    <dbReference type="NCBI Taxonomy" id="1848"/>
    <lineage>
        <taxon>Bacteria</taxon>
        <taxon>Bacillati</taxon>
        <taxon>Actinomycetota</taxon>
        <taxon>Actinomycetes</taxon>
        <taxon>Pseudonocardiales</taxon>
        <taxon>Pseudonocardiaceae</taxon>
        <taxon>Pseudonocardia</taxon>
    </lineage>
</organism>
<dbReference type="EMBL" id="FRAP01000002">
    <property type="protein sequence ID" value="SHK09494.1"/>
    <property type="molecule type" value="Genomic_DNA"/>
</dbReference>
<dbReference type="InterPro" id="IPR042188">
    <property type="entry name" value="MmgE/PrpD_sf_2"/>
</dbReference>
<comment type="similarity">
    <text evidence="1">Belongs to the PrpD family.</text>
</comment>
<dbReference type="GO" id="GO:0016829">
    <property type="term" value="F:lyase activity"/>
    <property type="evidence" value="ECO:0007669"/>
    <property type="project" value="InterPro"/>
</dbReference>
<dbReference type="InterPro" id="IPR042183">
    <property type="entry name" value="MmgE/PrpD_sf_1"/>
</dbReference>
<sequence>MDLQALVHDVTAVVATGVPAAVRHHAGLVLADTVGAMIAGGRSPELAALAATCDPRPQAEVAVPGHPRVGAAAAAAVNAMAGVWLEIDEDSKPGGHVAAQVLPAVLAVAQRDGLSGEQLLRGLVTGYEVAAALYAMYDLRYPVHPHGLFGAVGAAVGAAVARGDDPGPPARIASNLLPVGVWDPCTEGATVRHVLAADAAAMGVRAAELAAAGIGPSATVLDSLTAALGCRVRQANPAHAGHGWRHAQITRNTFKIHSACLHAHAAIEAALAVRRPALDPAEIRSVTVAVMSGAAERIGALPRPNSLSTRFSIPYAVATALLRGEASVTAMGYDAHAFALAEKVRLVVDDSHARAGEPIGGATVTVETVTGTRRARVDRPRGVCDNPVSEEDLRVKFAAVVGGAGAEEYFASLVEVFDAPVVGQVLVSDQAVAT</sequence>
<evidence type="ECO:0000313" key="4">
    <source>
        <dbReference type="EMBL" id="SHK09494.1"/>
    </source>
</evidence>
<dbReference type="Pfam" id="PF19305">
    <property type="entry name" value="MmgE_PrpD_C"/>
    <property type="match status" value="1"/>
</dbReference>
<dbReference type="InterPro" id="IPR045337">
    <property type="entry name" value="MmgE_PrpD_C"/>
</dbReference>
<accession>A0A1M6PNG1</accession>
<dbReference type="Proteomes" id="UP000184363">
    <property type="component" value="Unassembled WGS sequence"/>
</dbReference>
<dbReference type="Gene3D" id="3.30.1330.120">
    <property type="entry name" value="2-methylcitrate dehydratase PrpD"/>
    <property type="match status" value="1"/>
</dbReference>
<protein>
    <submittedName>
        <fullName evidence="4">2-methylcitrate dehydratase PrpD</fullName>
    </submittedName>
</protein>
<reference evidence="4 5" key="1">
    <citation type="submission" date="2016-11" db="EMBL/GenBank/DDBJ databases">
        <authorList>
            <person name="Jaros S."/>
            <person name="Januszkiewicz K."/>
            <person name="Wedrychowicz H."/>
        </authorList>
    </citation>
    <scope>NUCLEOTIDE SEQUENCE [LARGE SCALE GENOMIC DNA]</scope>
    <source>
        <strain evidence="4 5">DSM 43832</strain>
    </source>
</reference>
<dbReference type="PANTHER" id="PTHR16943:SF8">
    <property type="entry name" value="2-METHYLCITRATE DEHYDRATASE"/>
    <property type="match status" value="1"/>
</dbReference>
<gene>
    <name evidence="4" type="ORF">SAMN05443637_102369</name>
</gene>
<name>A0A1M6PNG1_PSETH</name>
<dbReference type="AlphaFoldDB" id="A0A1M6PNG1"/>
<dbReference type="RefSeq" id="WP_073455480.1">
    <property type="nucleotide sequence ID" value="NZ_FRAP01000002.1"/>
</dbReference>
<dbReference type="OrthoDB" id="3781756at2"/>
<dbReference type="STRING" id="1848.SAMN05443637_102369"/>
<dbReference type="Gene3D" id="1.10.4100.10">
    <property type="entry name" value="2-methylcitrate dehydratase PrpD"/>
    <property type="match status" value="1"/>
</dbReference>
<dbReference type="SUPFAM" id="SSF103378">
    <property type="entry name" value="2-methylcitrate dehydratase PrpD"/>
    <property type="match status" value="1"/>
</dbReference>
<keyword evidence="5" id="KW-1185">Reference proteome</keyword>
<evidence type="ECO:0000259" key="3">
    <source>
        <dbReference type="Pfam" id="PF19305"/>
    </source>
</evidence>
<dbReference type="InterPro" id="IPR036148">
    <property type="entry name" value="MmgE/PrpD_sf"/>
</dbReference>
<dbReference type="Pfam" id="PF03972">
    <property type="entry name" value="MmgE_PrpD_N"/>
    <property type="match status" value="1"/>
</dbReference>
<evidence type="ECO:0000256" key="1">
    <source>
        <dbReference type="ARBA" id="ARBA00006174"/>
    </source>
</evidence>